<evidence type="ECO:0000313" key="1">
    <source>
        <dbReference type="EMBL" id="KAF2433610.1"/>
    </source>
</evidence>
<gene>
    <name evidence="1" type="ORF">EJ08DRAFT_694495</name>
</gene>
<protein>
    <submittedName>
        <fullName evidence="1">Uncharacterized protein</fullName>
    </submittedName>
</protein>
<dbReference type="Proteomes" id="UP000800235">
    <property type="component" value="Unassembled WGS sequence"/>
</dbReference>
<comment type="caution">
    <text evidence="1">The sequence shown here is derived from an EMBL/GenBank/DDBJ whole genome shotgun (WGS) entry which is preliminary data.</text>
</comment>
<sequence>MFSSRSSSIPITHVSMHGMICLSGKVTELKSRCQINIVQPALSVPANNPPTAKPAECITAQKIIIHLDTLLGTLGSIRADLNLPTTVSVLYRMGPEGVALFYGYINRIKVDVDSLDYYIKAHSEGKTSHARRWDNLRRDICSHIRMLDLFLREVSRTVQ</sequence>
<dbReference type="AlphaFoldDB" id="A0A9P4U1B2"/>
<accession>A0A9P4U1B2</accession>
<reference evidence="1" key="1">
    <citation type="journal article" date="2020" name="Stud. Mycol.">
        <title>101 Dothideomycetes genomes: a test case for predicting lifestyles and emergence of pathogens.</title>
        <authorList>
            <person name="Haridas S."/>
            <person name="Albert R."/>
            <person name="Binder M."/>
            <person name="Bloem J."/>
            <person name="Labutti K."/>
            <person name="Salamov A."/>
            <person name="Andreopoulos B."/>
            <person name="Baker S."/>
            <person name="Barry K."/>
            <person name="Bills G."/>
            <person name="Bluhm B."/>
            <person name="Cannon C."/>
            <person name="Castanera R."/>
            <person name="Culley D."/>
            <person name="Daum C."/>
            <person name="Ezra D."/>
            <person name="Gonzalez J."/>
            <person name="Henrissat B."/>
            <person name="Kuo A."/>
            <person name="Liang C."/>
            <person name="Lipzen A."/>
            <person name="Lutzoni F."/>
            <person name="Magnuson J."/>
            <person name="Mondo S."/>
            <person name="Nolan M."/>
            <person name="Ohm R."/>
            <person name="Pangilinan J."/>
            <person name="Park H.-J."/>
            <person name="Ramirez L."/>
            <person name="Alfaro M."/>
            <person name="Sun H."/>
            <person name="Tritt A."/>
            <person name="Yoshinaga Y."/>
            <person name="Zwiers L.-H."/>
            <person name="Turgeon B."/>
            <person name="Goodwin S."/>
            <person name="Spatafora J."/>
            <person name="Crous P."/>
            <person name="Grigoriev I."/>
        </authorList>
    </citation>
    <scope>NUCLEOTIDE SEQUENCE</scope>
    <source>
        <strain evidence="1">CBS 130266</strain>
    </source>
</reference>
<name>A0A9P4U1B2_9PEZI</name>
<keyword evidence="2" id="KW-1185">Reference proteome</keyword>
<proteinExistence type="predicted"/>
<dbReference type="EMBL" id="MU007020">
    <property type="protein sequence ID" value="KAF2433610.1"/>
    <property type="molecule type" value="Genomic_DNA"/>
</dbReference>
<evidence type="ECO:0000313" key="2">
    <source>
        <dbReference type="Proteomes" id="UP000800235"/>
    </source>
</evidence>
<organism evidence="1 2">
    <name type="scientific">Tothia fuscella</name>
    <dbReference type="NCBI Taxonomy" id="1048955"/>
    <lineage>
        <taxon>Eukaryota</taxon>
        <taxon>Fungi</taxon>
        <taxon>Dikarya</taxon>
        <taxon>Ascomycota</taxon>
        <taxon>Pezizomycotina</taxon>
        <taxon>Dothideomycetes</taxon>
        <taxon>Pleosporomycetidae</taxon>
        <taxon>Venturiales</taxon>
        <taxon>Cylindrosympodiaceae</taxon>
        <taxon>Tothia</taxon>
    </lineage>
</organism>